<dbReference type="RefSeq" id="WP_222967416.1">
    <property type="nucleotide sequence ID" value="NZ_JAINZZ010000049.1"/>
</dbReference>
<comment type="caution">
    <text evidence="2">The sequence shown here is derived from an EMBL/GenBank/DDBJ whole genome shotgun (WGS) entry which is preliminary data.</text>
</comment>
<sequence length="707" mass="72128">MTGQKVTVRKDATGRTSYLLQPAGAQDDGVVSWQPGADADHYVVPVDALPYLGRGLDPSLFDVTALARTGPADEARIPVTLAFSAGTAPTAPPGVTLTSVAGTTAQGYLAPGAGRAFAARLHQRIAADVAAGRRPGSTPLTDGLADMTAGGTRAAVTDAAGPRVVTPHYPLHILQVTATDALGAPADTDAFVMNNDSLAREAADMPVAGGLGRIAVPAGNYTVATVFPTWNDDGDLTDLRQVTAPDVTVPDTGTGPTVALDARTATATVSLTTPRPSVREVTALDVERVDATGQAAASMGVSTWSGTAHIAVAPASAPSIGRLQYRTRFDTVATDPADAYRYDVAFSADHIDADQAYAVDPSRTATVHHSFSTDPAAADTTGSLLAGPYDSGYPSGTDEVSGYSFLTFPARLTEYVQTYPGSLWSETVSGPAAMMHGDARAFAAGRTYAVDWFHGPLAPTLGLHHTDDTNSWCLMCTAGPVASLNYQTAGDSDPDHSGFGFRNASLTAYVDGEPVASNPYAGAVLTGVPTGAATYRVVLTTDAGGDPSVSQSTHTVTDLTVKSPATPDPASALPASDSCDGASADTPCQILPALTMSCDLAADLTDTGSSAVQAMTVDVGHISYGGKGSTAPVTSLTVRVSFDGGTTWRTATAAGTQGHYVALWANPASAAAASPVLEVTAKDTLGGSLRQTITDAYTVAAAPASRY</sequence>
<feature type="compositionally biased region" description="Polar residues" evidence="1">
    <location>
        <begin position="548"/>
        <end position="560"/>
    </location>
</feature>
<feature type="region of interest" description="Disordered" evidence="1">
    <location>
        <begin position="546"/>
        <end position="581"/>
    </location>
</feature>
<keyword evidence="3" id="KW-1185">Reference proteome</keyword>
<gene>
    <name evidence="2" type="ORF">K7862_28135</name>
</gene>
<accession>A0ABS7QE91</accession>
<dbReference type="EMBL" id="JAINZZ010000049">
    <property type="protein sequence ID" value="MBY8881480.1"/>
    <property type="molecule type" value="Genomic_DNA"/>
</dbReference>
<evidence type="ECO:0000313" key="3">
    <source>
        <dbReference type="Proteomes" id="UP000778578"/>
    </source>
</evidence>
<evidence type="ECO:0000313" key="2">
    <source>
        <dbReference type="EMBL" id="MBY8881480.1"/>
    </source>
</evidence>
<dbReference type="Proteomes" id="UP000778578">
    <property type="component" value="Unassembled WGS sequence"/>
</dbReference>
<evidence type="ECO:0000256" key="1">
    <source>
        <dbReference type="SAM" id="MobiDB-lite"/>
    </source>
</evidence>
<protein>
    <submittedName>
        <fullName evidence="2">Uncharacterized protein</fullName>
    </submittedName>
</protein>
<reference evidence="2 3" key="1">
    <citation type="submission" date="2021-08" db="EMBL/GenBank/DDBJ databases">
        <title>WGS of actinomycetes from Thailand.</title>
        <authorList>
            <person name="Thawai C."/>
        </authorList>
    </citation>
    <scope>NUCLEOTIDE SEQUENCE [LARGE SCALE GENOMIC DNA]</scope>
    <source>
        <strain evidence="2 3">PLK6-54</strain>
    </source>
</reference>
<name>A0ABS7QE91_9ACTN</name>
<organism evidence="2 3">
    <name type="scientific">Actinacidiphila acidipaludis</name>
    <dbReference type="NCBI Taxonomy" id="2873382"/>
    <lineage>
        <taxon>Bacteria</taxon>
        <taxon>Bacillati</taxon>
        <taxon>Actinomycetota</taxon>
        <taxon>Actinomycetes</taxon>
        <taxon>Kitasatosporales</taxon>
        <taxon>Streptomycetaceae</taxon>
        <taxon>Actinacidiphila</taxon>
    </lineage>
</organism>
<proteinExistence type="predicted"/>